<dbReference type="AlphaFoldDB" id="A0A212LXH6"/>
<proteinExistence type="predicted"/>
<accession>A0A212LXH6</accession>
<organism evidence="1">
    <name type="scientific">uncultured Sporomusa sp</name>
    <dbReference type="NCBI Taxonomy" id="307249"/>
    <lineage>
        <taxon>Bacteria</taxon>
        <taxon>Bacillati</taxon>
        <taxon>Bacillota</taxon>
        <taxon>Negativicutes</taxon>
        <taxon>Selenomonadales</taxon>
        <taxon>Sporomusaceae</taxon>
        <taxon>Sporomusa</taxon>
        <taxon>environmental samples</taxon>
    </lineage>
</organism>
<evidence type="ECO:0000313" key="1">
    <source>
        <dbReference type="EMBL" id="SCM82221.1"/>
    </source>
</evidence>
<gene>
    <name evidence="1" type="ORF">KL86SPO_40706</name>
</gene>
<dbReference type="EMBL" id="FMJE01000004">
    <property type="protein sequence ID" value="SCM82221.1"/>
    <property type="molecule type" value="Genomic_DNA"/>
</dbReference>
<reference evidence="1" key="1">
    <citation type="submission" date="2016-08" db="EMBL/GenBank/DDBJ databases">
        <authorList>
            <person name="Seilhamer J.J."/>
        </authorList>
    </citation>
    <scope>NUCLEOTIDE SEQUENCE</scope>
    <source>
        <strain evidence="1">86</strain>
    </source>
</reference>
<sequence length="53" mass="6446">MGKPSKFFRKNMKRSFRIVEQKVFSLFRVKRDNKYIFEGEDIYGKGKNYNSTM</sequence>
<name>A0A212LXH6_9FIRM</name>
<protein>
    <submittedName>
        <fullName evidence="1">Uncharacterized protein</fullName>
    </submittedName>
</protein>